<organism evidence="1 2">
    <name type="scientific">Lysinibacillus parviboronicapiens</name>
    <dbReference type="NCBI Taxonomy" id="436516"/>
    <lineage>
        <taxon>Bacteria</taxon>
        <taxon>Bacillati</taxon>
        <taxon>Bacillota</taxon>
        <taxon>Bacilli</taxon>
        <taxon>Bacillales</taxon>
        <taxon>Bacillaceae</taxon>
        <taxon>Lysinibacillus</taxon>
    </lineage>
</organism>
<dbReference type="EMBL" id="JBEPSB010000024">
    <property type="protein sequence ID" value="MET4562758.1"/>
    <property type="molecule type" value="Genomic_DNA"/>
</dbReference>
<evidence type="ECO:0000313" key="2">
    <source>
        <dbReference type="Proteomes" id="UP001549363"/>
    </source>
</evidence>
<gene>
    <name evidence="1" type="ORF">ABIA69_003949</name>
</gene>
<protein>
    <submittedName>
        <fullName evidence="1">Transposase</fullName>
    </submittedName>
</protein>
<reference evidence="1 2" key="1">
    <citation type="submission" date="2024-06" db="EMBL/GenBank/DDBJ databases">
        <title>Sorghum-associated microbial communities from plants grown in Nebraska, USA.</title>
        <authorList>
            <person name="Schachtman D."/>
        </authorList>
    </citation>
    <scope>NUCLEOTIDE SEQUENCE [LARGE SCALE GENOMIC DNA]</scope>
    <source>
        <strain evidence="1 2">736</strain>
    </source>
</reference>
<dbReference type="Proteomes" id="UP001549363">
    <property type="component" value="Unassembled WGS sequence"/>
</dbReference>
<comment type="caution">
    <text evidence="1">The sequence shown here is derived from an EMBL/GenBank/DDBJ whole genome shotgun (WGS) entry which is preliminary data.</text>
</comment>
<sequence length="51" mass="5969">MLYKRLDNGKLQWPKDENEVRNLSQQELRWLLEGLSLQQPKAIAKSAKGVF</sequence>
<dbReference type="Pfam" id="PF05717">
    <property type="entry name" value="TnpB_IS66"/>
    <property type="match status" value="1"/>
</dbReference>
<keyword evidence="2" id="KW-1185">Reference proteome</keyword>
<accession>A0ABV2PQ65</accession>
<proteinExistence type="predicted"/>
<name>A0ABV2PQ65_9BACI</name>
<dbReference type="InterPro" id="IPR008878">
    <property type="entry name" value="Transposase_IS66_Orf2"/>
</dbReference>
<evidence type="ECO:0000313" key="1">
    <source>
        <dbReference type="EMBL" id="MET4562758.1"/>
    </source>
</evidence>